<keyword evidence="12" id="KW-1185">Reference proteome</keyword>
<dbReference type="GO" id="GO:0006950">
    <property type="term" value="P:response to stress"/>
    <property type="evidence" value="ECO:0007669"/>
    <property type="project" value="TreeGrafter"/>
</dbReference>
<dbReference type="STRING" id="3818.A0A444ZK72"/>
<dbReference type="FunFam" id="3.30.730.10:FF:000001">
    <property type="entry name" value="Ethylene-responsive transcription factor 2"/>
    <property type="match status" value="1"/>
</dbReference>
<dbReference type="SMR" id="A0A444ZK72"/>
<dbReference type="Pfam" id="PF00847">
    <property type="entry name" value="AP2"/>
    <property type="match status" value="1"/>
</dbReference>
<feature type="compositionally biased region" description="Basic residues" evidence="9">
    <location>
        <begin position="8"/>
        <end position="17"/>
    </location>
</feature>
<gene>
    <name evidence="11" type="ORF">Ahy_B04g071172</name>
</gene>
<name>A0A444ZK72_ARAHY</name>
<dbReference type="Gramene" id="arahy.Tifrunner.gnm2.ann2.Ah14g330700.1">
    <property type="protein sequence ID" value="arahy.Tifrunner.gnm2.ann2.Ah14g330700.1-CDS"/>
    <property type="gene ID" value="arahy.Tifrunner.gnm2.ann2.Ah14g330700"/>
</dbReference>
<dbReference type="GO" id="GO:0045893">
    <property type="term" value="P:positive regulation of DNA-templated transcription"/>
    <property type="evidence" value="ECO:0007669"/>
    <property type="project" value="TreeGrafter"/>
</dbReference>
<keyword evidence="2" id="KW-0805">Transcription regulation</keyword>
<reference evidence="11 12" key="1">
    <citation type="submission" date="2019-01" db="EMBL/GenBank/DDBJ databases">
        <title>Sequencing of cultivated peanut Arachis hypogaea provides insights into genome evolution and oil improvement.</title>
        <authorList>
            <person name="Chen X."/>
        </authorList>
    </citation>
    <scope>NUCLEOTIDE SEQUENCE [LARGE SCALE GENOMIC DNA]</scope>
    <source>
        <strain evidence="12">cv. Fuhuasheng</strain>
        <tissue evidence="11">Leaves</tissue>
    </source>
</reference>
<keyword evidence="3" id="KW-0346">Stress response</keyword>
<dbReference type="OrthoDB" id="550883at2759"/>
<comment type="subcellular location">
    <subcellularLocation>
        <location evidence="1">Nucleus</location>
    </subcellularLocation>
</comment>
<comment type="similarity">
    <text evidence="8">Belongs to the AP2/ERF transcription factor family. ERF subfamily.</text>
</comment>
<evidence type="ECO:0000313" key="11">
    <source>
        <dbReference type="EMBL" id="RYR14564.1"/>
    </source>
</evidence>
<dbReference type="InterPro" id="IPR001471">
    <property type="entry name" value="AP2/ERF_dom"/>
</dbReference>
<evidence type="ECO:0000256" key="9">
    <source>
        <dbReference type="SAM" id="MobiDB-lite"/>
    </source>
</evidence>
<evidence type="ECO:0000256" key="4">
    <source>
        <dbReference type="ARBA" id="ARBA00023125"/>
    </source>
</evidence>
<keyword evidence="5" id="KW-0010">Activator</keyword>
<keyword evidence="7" id="KW-0539">Nucleus</keyword>
<keyword evidence="4" id="KW-0238">DNA-binding</keyword>
<dbReference type="GO" id="GO:0000976">
    <property type="term" value="F:transcription cis-regulatory region binding"/>
    <property type="evidence" value="ECO:0007669"/>
    <property type="project" value="TreeGrafter"/>
</dbReference>
<dbReference type="SMART" id="SM00380">
    <property type="entry name" value="AP2"/>
    <property type="match status" value="1"/>
</dbReference>
<dbReference type="PANTHER" id="PTHR31241">
    <property type="entry name" value="DEHYDRATION-RESPONSIVE ELEMENT-BINDING PROTEIN 2C"/>
    <property type="match status" value="1"/>
</dbReference>
<dbReference type="AlphaFoldDB" id="A0A444ZK72"/>
<organism evidence="11 12">
    <name type="scientific">Arachis hypogaea</name>
    <name type="common">Peanut</name>
    <dbReference type="NCBI Taxonomy" id="3818"/>
    <lineage>
        <taxon>Eukaryota</taxon>
        <taxon>Viridiplantae</taxon>
        <taxon>Streptophyta</taxon>
        <taxon>Embryophyta</taxon>
        <taxon>Tracheophyta</taxon>
        <taxon>Spermatophyta</taxon>
        <taxon>Magnoliopsida</taxon>
        <taxon>eudicotyledons</taxon>
        <taxon>Gunneridae</taxon>
        <taxon>Pentapetalae</taxon>
        <taxon>rosids</taxon>
        <taxon>fabids</taxon>
        <taxon>Fabales</taxon>
        <taxon>Fabaceae</taxon>
        <taxon>Papilionoideae</taxon>
        <taxon>50 kb inversion clade</taxon>
        <taxon>dalbergioids sensu lato</taxon>
        <taxon>Dalbergieae</taxon>
        <taxon>Pterocarpus clade</taxon>
        <taxon>Arachis</taxon>
    </lineage>
</organism>
<evidence type="ECO:0000256" key="6">
    <source>
        <dbReference type="ARBA" id="ARBA00023163"/>
    </source>
</evidence>
<dbReference type="Proteomes" id="UP000289738">
    <property type="component" value="Chromosome B04"/>
</dbReference>
<dbReference type="GO" id="GO:0003700">
    <property type="term" value="F:DNA-binding transcription factor activity"/>
    <property type="evidence" value="ECO:0007669"/>
    <property type="project" value="InterPro"/>
</dbReference>
<feature type="domain" description="AP2/ERF" evidence="10">
    <location>
        <begin position="74"/>
        <end position="138"/>
    </location>
</feature>
<protein>
    <recommendedName>
        <fullName evidence="10">AP2/ERF domain-containing protein</fullName>
    </recommendedName>
</protein>
<dbReference type="GO" id="GO:0005634">
    <property type="term" value="C:nucleus"/>
    <property type="evidence" value="ECO:0007669"/>
    <property type="project" value="UniProtKB-SubCell"/>
</dbReference>
<sequence length="353" mass="39007">MKTETIPRKRRSRRRRSGGSDSVESTLEKWKEYNKQQQPMSEGDGVEVIHKVPAKGSKKGCMKGKGGPQNYDCKFRGVRQRIGGKWVAEIRKPVNSKRVGEEANRLWLGTFSTALEAALAYDEAARTMYGPGARLNFPQHHGIELIGSNGSSTGPLFDQKSPSGTYIDTLNGGDVAKVDGLEGNLDMGLEEQLKFSEVNELLEMECEGGILQGPFKYVKDEVAGGSEGLEGELEEVLKNSGLVEECNNYMLEDSMCMAMNTGADYNSCDATKQGIMGKSEVENYKSCNELNCTNHCFGYLHNMIPNSNPMIPNGNPKYEQFSNLKSKAAIPTKDMEEVLAEIRQFCKQVLQGE</sequence>
<dbReference type="PANTHER" id="PTHR31241:SF62">
    <property type="entry name" value="DEHYDRATION-RESPONSIVE ELEMENT-BINDING PROTEIN 2D"/>
    <property type="match status" value="1"/>
</dbReference>
<evidence type="ECO:0000256" key="5">
    <source>
        <dbReference type="ARBA" id="ARBA00023159"/>
    </source>
</evidence>
<keyword evidence="6" id="KW-0804">Transcription</keyword>
<evidence type="ECO:0000313" key="12">
    <source>
        <dbReference type="Proteomes" id="UP000289738"/>
    </source>
</evidence>
<evidence type="ECO:0000256" key="2">
    <source>
        <dbReference type="ARBA" id="ARBA00023015"/>
    </source>
</evidence>
<accession>A0A444ZK72</accession>
<dbReference type="PROSITE" id="PS51032">
    <property type="entry name" value="AP2_ERF"/>
    <property type="match status" value="1"/>
</dbReference>
<dbReference type="SUPFAM" id="SSF54171">
    <property type="entry name" value="DNA-binding domain"/>
    <property type="match status" value="1"/>
</dbReference>
<evidence type="ECO:0000256" key="7">
    <source>
        <dbReference type="ARBA" id="ARBA00023242"/>
    </source>
</evidence>
<dbReference type="Gene3D" id="3.30.730.10">
    <property type="entry name" value="AP2/ERF domain"/>
    <property type="match status" value="1"/>
</dbReference>
<evidence type="ECO:0000256" key="3">
    <source>
        <dbReference type="ARBA" id="ARBA00023016"/>
    </source>
</evidence>
<dbReference type="PRINTS" id="PR00367">
    <property type="entry name" value="ETHRSPELEMNT"/>
</dbReference>
<comment type="caution">
    <text evidence="11">The sequence shown here is derived from an EMBL/GenBank/DDBJ whole genome shotgun (WGS) entry which is preliminary data.</text>
</comment>
<feature type="region of interest" description="Disordered" evidence="9">
    <location>
        <begin position="1"/>
        <end position="44"/>
    </location>
</feature>
<dbReference type="InterPro" id="IPR016177">
    <property type="entry name" value="DNA-bd_dom_sf"/>
</dbReference>
<dbReference type="InterPro" id="IPR036955">
    <property type="entry name" value="AP2/ERF_dom_sf"/>
</dbReference>
<evidence type="ECO:0000259" key="10">
    <source>
        <dbReference type="PROSITE" id="PS51032"/>
    </source>
</evidence>
<proteinExistence type="inferred from homology"/>
<dbReference type="EMBL" id="SDMP01000014">
    <property type="protein sequence ID" value="RYR14564.1"/>
    <property type="molecule type" value="Genomic_DNA"/>
</dbReference>
<evidence type="ECO:0000256" key="8">
    <source>
        <dbReference type="ARBA" id="ARBA00024343"/>
    </source>
</evidence>
<dbReference type="CDD" id="cd00018">
    <property type="entry name" value="AP2"/>
    <property type="match status" value="1"/>
</dbReference>
<evidence type="ECO:0000256" key="1">
    <source>
        <dbReference type="ARBA" id="ARBA00004123"/>
    </source>
</evidence>